<dbReference type="GO" id="GO:0009451">
    <property type="term" value="P:RNA modification"/>
    <property type="evidence" value="ECO:0007669"/>
    <property type="project" value="InterPro"/>
</dbReference>
<evidence type="ECO:0000313" key="4">
    <source>
        <dbReference type="Proteomes" id="UP000017836"/>
    </source>
</evidence>
<evidence type="ECO:0000256" key="2">
    <source>
        <dbReference type="PROSITE-ProRule" id="PRU00708"/>
    </source>
</evidence>
<dbReference type="HOGENOM" id="CLU_002706_0_1_1"/>
<dbReference type="Pfam" id="PF20431">
    <property type="entry name" value="E_motif"/>
    <property type="match status" value="1"/>
</dbReference>
<feature type="repeat" description="PPR" evidence="2">
    <location>
        <begin position="447"/>
        <end position="481"/>
    </location>
</feature>
<dbReference type="OMA" id="QNDCFVA"/>
<keyword evidence="1" id="KW-0677">Repeat</keyword>
<name>W1NVB8_AMBTC</name>
<dbReference type="PANTHER" id="PTHR47926">
    <property type="entry name" value="PENTATRICOPEPTIDE REPEAT-CONTAINING PROTEIN"/>
    <property type="match status" value="1"/>
</dbReference>
<organism evidence="3 4">
    <name type="scientific">Amborella trichopoda</name>
    <dbReference type="NCBI Taxonomy" id="13333"/>
    <lineage>
        <taxon>Eukaryota</taxon>
        <taxon>Viridiplantae</taxon>
        <taxon>Streptophyta</taxon>
        <taxon>Embryophyta</taxon>
        <taxon>Tracheophyta</taxon>
        <taxon>Spermatophyta</taxon>
        <taxon>Magnoliopsida</taxon>
        <taxon>Amborellales</taxon>
        <taxon>Amborellaceae</taxon>
        <taxon>Amborella</taxon>
    </lineage>
</organism>
<sequence length="533" mass="59183">MARKDRFAWSSAISGYAKSGEGEEALVFFREMCREAMKPDQHALSSALKACAETSGLLEQGKQLHAQVVKMGYQTENFVASVLLSLYANSSLLSDSEKVFRGIKERDRVSWNSMMVVFAERKETALGTINLYCKFQQMGFSPDVFTFIAVLKACSNMSDSSMGFQIHTHIIKSNWGSDISIGNAVIEMYANCTSIDEARRAFDNMSCRDEISWSSIIASYAQEDDGFEALLLCKQMQIEGFRLTEFSLAPCLMACAILAAMELGRQLHATITKSGFSSQVYVGSSILDMYAKCGSIEDSIVAFHEVQAPNIVTFNALISGYAQNGRAQEAINIFNELPKLGIAPNSVTFIGVLNACSHVGLVRASLNYFNSMSLDYGISPEFQHYSCLVDVLGRAGELEKAHEIVTKIPFPEAIPAYRTLLAACRNFGELEIGQKIAKKVLEWDPHDHSAYVLLCNIYSATGRWEEAFRMRREMGAMGVKKEPGGSWVIIRGRVHGFFVGDFTHPEMEEILGELNWLHLQMKAADNLFGLDQI</sequence>
<dbReference type="InterPro" id="IPR002885">
    <property type="entry name" value="PPR_rpt"/>
</dbReference>
<dbReference type="FunFam" id="1.25.40.10:FF:000285">
    <property type="entry name" value="Pentatricopeptide repeat-containing protein, chloroplastic"/>
    <property type="match status" value="1"/>
</dbReference>
<dbReference type="EMBL" id="KI395307">
    <property type="protein sequence ID" value="ERM98619.1"/>
    <property type="molecule type" value="Genomic_DNA"/>
</dbReference>
<dbReference type="eggNOG" id="KOG4197">
    <property type="taxonomic scope" value="Eukaryota"/>
</dbReference>
<protein>
    <recommendedName>
        <fullName evidence="5">Pentacotripeptide-repeat region of PRORP domain-containing protein</fullName>
    </recommendedName>
</protein>
<gene>
    <name evidence="3" type="ORF">AMTR_s00109p00084970</name>
</gene>
<dbReference type="PROSITE" id="PS51375">
    <property type="entry name" value="PPR"/>
    <property type="match status" value="4"/>
</dbReference>
<dbReference type="FunFam" id="1.25.40.10:FF:001093">
    <property type="entry name" value="Pentatricopeptide repeat-containing protein At2g34400"/>
    <property type="match status" value="1"/>
</dbReference>
<reference evidence="4" key="1">
    <citation type="journal article" date="2013" name="Science">
        <title>The Amborella genome and the evolution of flowering plants.</title>
        <authorList>
            <consortium name="Amborella Genome Project"/>
        </authorList>
    </citation>
    <scope>NUCLEOTIDE SEQUENCE [LARGE SCALE GENOMIC DNA]</scope>
</reference>
<feature type="repeat" description="PPR" evidence="2">
    <location>
        <begin position="5"/>
        <end position="39"/>
    </location>
</feature>
<evidence type="ECO:0008006" key="5">
    <source>
        <dbReference type="Google" id="ProtNLM"/>
    </source>
</evidence>
<feature type="repeat" description="PPR" evidence="2">
    <location>
        <begin position="209"/>
        <end position="243"/>
    </location>
</feature>
<dbReference type="NCBIfam" id="TIGR00756">
    <property type="entry name" value="PPR"/>
    <property type="match status" value="2"/>
</dbReference>
<dbReference type="Pfam" id="PF13041">
    <property type="entry name" value="PPR_2"/>
    <property type="match status" value="2"/>
</dbReference>
<dbReference type="Pfam" id="PF01535">
    <property type="entry name" value="PPR"/>
    <property type="match status" value="2"/>
</dbReference>
<keyword evidence="4" id="KW-1185">Reference proteome</keyword>
<feature type="repeat" description="PPR" evidence="2">
    <location>
        <begin position="310"/>
        <end position="344"/>
    </location>
</feature>
<dbReference type="InterPro" id="IPR046960">
    <property type="entry name" value="PPR_At4g14850-like_plant"/>
</dbReference>
<dbReference type="Proteomes" id="UP000017836">
    <property type="component" value="Unassembled WGS sequence"/>
</dbReference>
<proteinExistence type="predicted"/>
<dbReference type="Gramene" id="ERM98619">
    <property type="protein sequence ID" value="ERM98619"/>
    <property type="gene ID" value="AMTR_s00109p00084970"/>
</dbReference>
<accession>W1NVB8</accession>
<evidence type="ECO:0000256" key="1">
    <source>
        <dbReference type="ARBA" id="ARBA00022737"/>
    </source>
</evidence>
<dbReference type="AlphaFoldDB" id="W1NVB8"/>
<dbReference type="GO" id="GO:0003723">
    <property type="term" value="F:RNA binding"/>
    <property type="evidence" value="ECO:0007669"/>
    <property type="project" value="InterPro"/>
</dbReference>
<dbReference type="SUPFAM" id="SSF48452">
    <property type="entry name" value="TPR-like"/>
    <property type="match status" value="1"/>
</dbReference>
<dbReference type="Gene3D" id="1.25.40.10">
    <property type="entry name" value="Tetratricopeptide repeat domain"/>
    <property type="match status" value="3"/>
</dbReference>
<evidence type="ECO:0000313" key="3">
    <source>
        <dbReference type="EMBL" id="ERM98619.1"/>
    </source>
</evidence>
<dbReference type="InterPro" id="IPR011990">
    <property type="entry name" value="TPR-like_helical_dom_sf"/>
</dbReference>
<dbReference type="InterPro" id="IPR046848">
    <property type="entry name" value="E_motif"/>
</dbReference>